<dbReference type="EMBL" id="DS469629">
    <property type="protein sequence ID" value="EDO38279.1"/>
    <property type="molecule type" value="Genomic_DNA"/>
</dbReference>
<dbReference type="Gene3D" id="1.10.443.10">
    <property type="entry name" value="Intergrase catalytic core"/>
    <property type="match status" value="1"/>
</dbReference>
<evidence type="ECO:0000256" key="1">
    <source>
        <dbReference type="ARBA" id="ARBA00023172"/>
    </source>
</evidence>
<dbReference type="PANTHER" id="PTHR16477">
    <property type="entry name" value="COILED-COIL DOMAIN-CONTAINING PROTEIN 106"/>
    <property type="match status" value="1"/>
</dbReference>
<gene>
    <name evidence="2" type="ORF">NEMVEDRAFT_v1g210517</name>
</gene>
<accession>A7SDB4</accession>
<dbReference type="InterPro" id="IPR011010">
    <property type="entry name" value="DNA_brk_join_enz"/>
</dbReference>
<protein>
    <submittedName>
        <fullName evidence="2">Uncharacterized protein</fullName>
    </submittedName>
</protein>
<dbReference type="InterPro" id="IPR031591">
    <property type="entry name" value="CCDC106"/>
</dbReference>
<evidence type="ECO:0000313" key="2">
    <source>
        <dbReference type="EMBL" id="EDO38279.1"/>
    </source>
</evidence>
<keyword evidence="3" id="KW-1185">Reference proteome</keyword>
<dbReference type="AlphaFoldDB" id="A7SDB4"/>
<reference evidence="2 3" key="1">
    <citation type="journal article" date="2007" name="Science">
        <title>Sea anemone genome reveals ancestral eumetazoan gene repertoire and genomic organization.</title>
        <authorList>
            <person name="Putnam N.H."/>
            <person name="Srivastava M."/>
            <person name="Hellsten U."/>
            <person name="Dirks B."/>
            <person name="Chapman J."/>
            <person name="Salamov A."/>
            <person name="Terry A."/>
            <person name="Shapiro H."/>
            <person name="Lindquist E."/>
            <person name="Kapitonov V.V."/>
            <person name="Jurka J."/>
            <person name="Genikhovich G."/>
            <person name="Grigoriev I.V."/>
            <person name="Lucas S.M."/>
            <person name="Steele R.E."/>
            <person name="Finnerty J.R."/>
            <person name="Technau U."/>
            <person name="Martindale M.Q."/>
            <person name="Rokhsar D.S."/>
        </authorList>
    </citation>
    <scope>NUCLEOTIDE SEQUENCE [LARGE SCALE GENOMIC DNA]</scope>
    <source>
        <strain evidence="3">CH2 X CH6</strain>
    </source>
</reference>
<dbReference type="InterPro" id="IPR013762">
    <property type="entry name" value="Integrase-like_cat_sf"/>
</dbReference>
<proteinExistence type="predicted"/>
<evidence type="ECO:0000313" key="3">
    <source>
        <dbReference type="Proteomes" id="UP000001593"/>
    </source>
</evidence>
<organism evidence="2 3">
    <name type="scientific">Nematostella vectensis</name>
    <name type="common">Starlet sea anemone</name>
    <dbReference type="NCBI Taxonomy" id="45351"/>
    <lineage>
        <taxon>Eukaryota</taxon>
        <taxon>Metazoa</taxon>
        <taxon>Cnidaria</taxon>
        <taxon>Anthozoa</taxon>
        <taxon>Hexacorallia</taxon>
        <taxon>Actiniaria</taxon>
        <taxon>Edwardsiidae</taxon>
        <taxon>Nematostella</taxon>
    </lineage>
</organism>
<dbReference type="InParanoid" id="A7SDB4"/>
<dbReference type="GO" id="GO:0005654">
    <property type="term" value="C:nucleoplasm"/>
    <property type="evidence" value="ECO:0000318"/>
    <property type="project" value="GO_Central"/>
</dbReference>
<dbReference type="HOGENOM" id="CLU_434340_0_0_1"/>
<dbReference type="PANTHER" id="PTHR16477:SF2">
    <property type="entry name" value="COILED-COIL DOMAIN-CONTAINING PROTEIN 106"/>
    <property type="match status" value="1"/>
</dbReference>
<dbReference type="SUPFAM" id="SSF56349">
    <property type="entry name" value="DNA breaking-rejoining enzymes"/>
    <property type="match status" value="1"/>
</dbReference>
<sequence length="630" mass="72301">MEDSVPKNTKQQTSWAMKKFTEWCTKRSVECDFHSISSSDLGGILRPFYAEDKRQEGPLADCPNGRGREGWRELTKTSLEFKHDDREQKYVCIKHTEQSKNHQGGFKLKDQDYSYMRMYGIPGSPLDPIAALEKMLEKLHPECDALFQTPLVNFDKKGSCWYKNEPLGKNSISKLMPKISQKAGLFKVYTAHCVRASTITSLHQAWVDAKQICGITKHKNEQSLSSYIKDSSSSQKRACSGILSRPFASSETIEMENSNDCKQGSLSRAGGEVNSYWCGKIFRMKKMQNPNRLMRMLLKRKGRGVSHGRKSPNCLTIKSLEQYAESAKSVMMKGNVKGQIDFMERTYPLRRQKILSSPREVREVVNVYPPLQKFHHCRRTGDADSSKAIINDTMKIIGNSRKRRPSRRDMRAGMKPYEAKKAPPFYLEDMLKMREYCLKTVEGFKGMWLWSIVTSSFGLFLRGEEPLRLKVKHIKLPPNFDNLAHSIYTFFNQLPLFVLLNSGQISSRIQIKLPWSKTDKHAKGVNLSLWANPLNPKLCPVMALISWLLFSDGVRLNFFYNNMPALLYLAYHRKIPEFFLIRILEDPIERYQDIWETSLAPFQVAARVLTGGLFANDMGRTPIRIHSAGD</sequence>
<dbReference type="GO" id="GO:0015074">
    <property type="term" value="P:DNA integration"/>
    <property type="evidence" value="ECO:0007669"/>
    <property type="project" value="InterPro"/>
</dbReference>
<dbReference type="GO" id="GO:0006310">
    <property type="term" value="P:DNA recombination"/>
    <property type="evidence" value="ECO:0007669"/>
    <property type="project" value="UniProtKB-KW"/>
</dbReference>
<dbReference type="GO" id="GO:0003677">
    <property type="term" value="F:DNA binding"/>
    <property type="evidence" value="ECO:0007669"/>
    <property type="project" value="InterPro"/>
</dbReference>
<name>A7SDB4_NEMVE</name>
<dbReference type="Proteomes" id="UP000001593">
    <property type="component" value="Unassembled WGS sequence"/>
</dbReference>
<keyword evidence="1" id="KW-0233">DNA recombination</keyword>